<dbReference type="OrthoDB" id="6191549at2"/>
<feature type="chain" id="PRO_5004168184" description="Dicarboxylate transport domain-containing protein" evidence="1">
    <location>
        <begin position="24"/>
        <end position="678"/>
    </location>
</feature>
<sequence length="678" mass="74465">MARIAYPLVLALLSLVATPHAMAVDRLSLDLGSVTGEGWHTEGLSLRLPLRDGDTEIRIDTLRLDDGTELTGLSLRCGTLELPAGGLRCEAGTLSATLPHLGKVHGEGHLALRLDGSRLDTRWRLTTTGIEGHLAVRSDPDGWTLDLNRLRVSDPGRLLADWLPAGTDLGGELSADGRLSGDGQRTRGWLEWRAELSGQDASGRLAAEGLRVDGRLMAHRRGTGPWALRASLDSEQGQAYAEPVFLDLGEHPTRLTAGVDWDTTEGGWDVRHFTLRQQGQGELTGQGRLDRTGLRALSLRLRDGRADGLYAVYLHPWLLGGNLDQLQPHGRLDARLEWAEGAPQVAEVTARGLQLDDAQQRFALRDFSGRLLWHGADREAPPQSRLRWREASLLQLPLGETALRLTAHGREVRLPPGQRLPIVDGALRVHQLRLSGLGTDQLDIRFEADILPIDLRALTTALDWPPLSGTLSGRLPELSYRDGRLGLGGTLIAQVFGGLLRVDQLSLEDPFGPAPVFRADLRMRSWDLDSFTEVLELGRIEGYAHADILGLHLIGWEPVAFDARIWSPEGTGERRRISQRAVENITQIGGSTPADWVSRQFLRFFDTFRYRRLGISCRLEGGVCHMGGVAPANGGYYLIEGRALPRLNIIGFATEVSWPALREQIGQVLAQEEAPVVD</sequence>
<dbReference type="eggNOG" id="COG2911">
    <property type="taxonomic scope" value="Bacteria"/>
</dbReference>
<keyword evidence="3" id="KW-1185">Reference proteome</keyword>
<proteinExistence type="predicted"/>
<name>Q0AAB4_ALKEH</name>
<dbReference type="EMBL" id="CP000453">
    <property type="protein sequence ID" value="ABI56223.1"/>
    <property type="molecule type" value="Genomic_DNA"/>
</dbReference>
<evidence type="ECO:0000313" key="2">
    <source>
        <dbReference type="EMBL" id="ABI56223.1"/>
    </source>
</evidence>
<dbReference type="Proteomes" id="UP000001962">
    <property type="component" value="Chromosome"/>
</dbReference>
<dbReference type="KEGG" id="aeh:Mlg_0869"/>
<reference evidence="3" key="1">
    <citation type="submission" date="2006-08" db="EMBL/GenBank/DDBJ databases">
        <title>Complete sequence of Alkalilimnicola ehrilichei MLHE-1.</title>
        <authorList>
            <person name="Copeland A."/>
            <person name="Lucas S."/>
            <person name="Lapidus A."/>
            <person name="Barry K."/>
            <person name="Detter J.C."/>
            <person name="Glavina del Rio T."/>
            <person name="Hammon N."/>
            <person name="Israni S."/>
            <person name="Dalin E."/>
            <person name="Tice H."/>
            <person name="Pitluck S."/>
            <person name="Sims D."/>
            <person name="Brettin T."/>
            <person name="Bruce D."/>
            <person name="Han C."/>
            <person name="Tapia R."/>
            <person name="Gilna P."/>
            <person name="Schmutz J."/>
            <person name="Larimer F."/>
            <person name="Land M."/>
            <person name="Hauser L."/>
            <person name="Kyrpides N."/>
            <person name="Mikhailova N."/>
            <person name="Oremland R.S."/>
            <person name="Hoeft S.E."/>
            <person name="Switzer-Blum J."/>
            <person name="Kulp T."/>
            <person name="King G."/>
            <person name="Tabita R."/>
            <person name="Witte B."/>
            <person name="Santini J.M."/>
            <person name="Basu P."/>
            <person name="Hollibaugh J.T."/>
            <person name="Xie G."/>
            <person name="Stolz J.F."/>
            <person name="Richardson P."/>
        </authorList>
    </citation>
    <scope>NUCLEOTIDE SEQUENCE [LARGE SCALE GENOMIC DNA]</scope>
    <source>
        <strain evidence="3">ATCC BAA-1101 / DSM 17681 / MLHE-1</strain>
    </source>
</reference>
<accession>Q0AAB4</accession>
<gene>
    <name evidence="2" type="ordered locus">Mlg_0869</name>
</gene>
<dbReference type="AlphaFoldDB" id="Q0AAB4"/>
<evidence type="ECO:0008006" key="4">
    <source>
        <dbReference type="Google" id="ProtNLM"/>
    </source>
</evidence>
<evidence type="ECO:0000313" key="3">
    <source>
        <dbReference type="Proteomes" id="UP000001962"/>
    </source>
</evidence>
<protein>
    <recommendedName>
        <fullName evidence="4">Dicarboxylate transport domain-containing protein</fullName>
    </recommendedName>
</protein>
<evidence type="ECO:0000256" key="1">
    <source>
        <dbReference type="SAM" id="SignalP"/>
    </source>
</evidence>
<dbReference type="RefSeq" id="WP_011628618.1">
    <property type="nucleotide sequence ID" value="NC_008340.1"/>
</dbReference>
<organism evidence="2 3">
    <name type="scientific">Alkalilimnicola ehrlichii (strain ATCC BAA-1101 / DSM 17681 / MLHE-1)</name>
    <dbReference type="NCBI Taxonomy" id="187272"/>
    <lineage>
        <taxon>Bacteria</taxon>
        <taxon>Pseudomonadati</taxon>
        <taxon>Pseudomonadota</taxon>
        <taxon>Gammaproteobacteria</taxon>
        <taxon>Chromatiales</taxon>
        <taxon>Ectothiorhodospiraceae</taxon>
        <taxon>Alkalilimnicola</taxon>
    </lineage>
</organism>
<feature type="signal peptide" evidence="1">
    <location>
        <begin position="1"/>
        <end position="23"/>
    </location>
</feature>
<dbReference type="HOGENOM" id="CLU_025492_0_0_6"/>
<keyword evidence="1" id="KW-0732">Signal</keyword>